<reference evidence="3 4" key="1">
    <citation type="submission" date="2019-12" db="EMBL/GenBank/DDBJ databases">
        <title>Chitinophaga sp. strain ysch24 (GDMCC 1.1355), whole genome shotgun sequence.</title>
        <authorList>
            <person name="Zhang X."/>
        </authorList>
    </citation>
    <scope>NUCLEOTIDE SEQUENCE [LARGE SCALE GENOMIC DNA]</scope>
    <source>
        <strain evidence="4">ysch24</strain>
    </source>
</reference>
<feature type="signal peptide" evidence="2">
    <location>
        <begin position="1"/>
        <end position="20"/>
    </location>
</feature>
<dbReference type="EMBL" id="WRXN01000002">
    <property type="protein sequence ID" value="MVT07950.1"/>
    <property type="molecule type" value="Genomic_DNA"/>
</dbReference>
<protein>
    <submittedName>
        <fullName evidence="3">Membrane or secreted protein</fullName>
    </submittedName>
</protein>
<sequence length="231" mass="25139">MKKTCLLILLTVLSLFNLYAQSPAIGAWKTTSGDNTSLMLITPGYFSIATYNKEGFVSTTGGTWEGTSDDGATTNIEFNSKDSSQVGKHPEAIAKFEGDQLVLTLGNETNTWTRVDDGNSVMAGVWQITGREANGKMNQMKPGARKTIKILTGTKFQWVAINTETGGFFGTGGGTYTFDNGVYTEKIEFFSRDNSRVGASLTFKGVLNGDTWDHSGKSSKGDPIHEEWTRK</sequence>
<organism evidence="3 4">
    <name type="scientific">Chitinophaga tropicalis</name>
    <dbReference type="NCBI Taxonomy" id="2683588"/>
    <lineage>
        <taxon>Bacteria</taxon>
        <taxon>Pseudomonadati</taxon>
        <taxon>Bacteroidota</taxon>
        <taxon>Chitinophagia</taxon>
        <taxon>Chitinophagales</taxon>
        <taxon>Chitinophagaceae</taxon>
        <taxon>Chitinophaga</taxon>
    </lineage>
</organism>
<evidence type="ECO:0000256" key="2">
    <source>
        <dbReference type="SAM" id="SignalP"/>
    </source>
</evidence>
<evidence type="ECO:0000313" key="3">
    <source>
        <dbReference type="EMBL" id="MVT07950.1"/>
    </source>
</evidence>
<comment type="caution">
    <text evidence="3">The sequence shown here is derived from an EMBL/GenBank/DDBJ whole genome shotgun (WGS) entry which is preliminary data.</text>
</comment>
<gene>
    <name evidence="3" type="ORF">GO493_06730</name>
</gene>
<dbReference type="AlphaFoldDB" id="A0A7K1U0Y0"/>
<keyword evidence="2" id="KW-0732">Signal</keyword>
<name>A0A7K1U0Y0_9BACT</name>
<dbReference type="RefSeq" id="WP_157305371.1">
    <property type="nucleotide sequence ID" value="NZ_WRXN01000002.1"/>
</dbReference>
<dbReference type="Gene3D" id="2.40.128.490">
    <property type="entry name" value="Uncharacterised protein PF14869, DUF4488"/>
    <property type="match status" value="1"/>
</dbReference>
<feature type="chain" id="PRO_5029759933" evidence="2">
    <location>
        <begin position="21"/>
        <end position="231"/>
    </location>
</feature>
<evidence type="ECO:0000256" key="1">
    <source>
        <dbReference type="SAM" id="MobiDB-lite"/>
    </source>
</evidence>
<feature type="region of interest" description="Disordered" evidence="1">
    <location>
        <begin position="212"/>
        <end position="231"/>
    </location>
</feature>
<evidence type="ECO:0000313" key="4">
    <source>
        <dbReference type="Proteomes" id="UP000461730"/>
    </source>
</evidence>
<dbReference type="Proteomes" id="UP000461730">
    <property type="component" value="Unassembled WGS sequence"/>
</dbReference>
<keyword evidence="4" id="KW-1185">Reference proteome</keyword>
<accession>A0A7K1U0Y0</accession>
<proteinExistence type="predicted"/>